<gene>
    <name evidence="1" type="ORF">DSM106972_086440</name>
</gene>
<dbReference type="OrthoDB" id="509458at2"/>
<proteinExistence type="predicted"/>
<organism evidence="1 2">
    <name type="scientific">Dulcicalothrix desertica PCC 7102</name>
    <dbReference type="NCBI Taxonomy" id="232991"/>
    <lineage>
        <taxon>Bacteria</taxon>
        <taxon>Bacillati</taxon>
        <taxon>Cyanobacteriota</taxon>
        <taxon>Cyanophyceae</taxon>
        <taxon>Nostocales</taxon>
        <taxon>Calotrichaceae</taxon>
        <taxon>Dulcicalothrix</taxon>
    </lineage>
</organism>
<keyword evidence="2" id="KW-1185">Reference proteome</keyword>
<protein>
    <recommendedName>
        <fullName evidence="3">Outer membrane protein beta-barrel domain-containing protein</fullName>
    </recommendedName>
</protein>
<dbReference type="EMBL" id="RSCL01000035">
    <property type="protein sequence ID" value="RUS96621.1"/>
    <property type="molecule type" value="Genomic_DNA"/>
</dbReference>
<evidence type="ECO:0000313" key="2">
    <source>
        <dbReference type="Proteomes" id="UP000271624"/>
    </source>
</evidence>
<name>A0A433US04_9CYAN</name>
<dbReference type="AlphaFoldDB" id="A0A433US04"/>
<evidence type="ECO:0000313" key="1">
    <source>
        <dbReference type="EMBL" id="RUS96621.1"/>
    </source>
</evidence>
<dbReference type="Proteomes" id="UP000271624">
    <property type="component" value="Unassembled WGS sequence"/>
</dbReference>
<evidence type="ECO:0008006" key="3">
    <source>
        <dbReference type="Google" id="ProtNLM"/>
    </source>
</evidence>
<dbReference type="RefSeq" id="WP_127086652.1">
    <property type="nucleotide sequence ID" value="NZ_RSCL01000035.1"/>
</dbReference>
<reference evidence="1" key="2">
    <citation type="journal article" date="2019" name="Genome Biol. Evol.">
        <title>Day and night: Metabolic profiles and evolutionary relationships of six axenic non-marine cyanobacteria.</title>
        <authorList>
            <person name="Will S.E."/>
            <person name="Henke P."/>
            <person name="Boedeker C."/>
            <person name="Huang S."/>
            <person name="Brinkmann H."/>
            <person name="Rohde M."/>
            <person name="Jarek M."/>
            <person name="Friedl T."/>
            <person name="Seufert S."/>
            <person name="Schumacher M."/>
            <person name="Overmann J."/>
            <person name="Neumann-Schaal M."/>
            <person name="Petersen J."/>
        </authorList>
    </citation>
    <scope>NUCLEOTIDE SEQUENCE [LARGE SCALE GENOMIC DNA]</scope>
    <source>
        <strain evidence="1">PCC 7102</strain>
    </source>
</reference>
<comment type="caution">
    <text evidence="1">The sequence shown here is derived from an EMBL/GenBank/DDBJ whole genome shotgun (WGS) entry which is preliminary data.</text>
</comment>
<reference evidence="1" key="1">
    <citation type="submission" date="2018-12" db="EMBL/GenBank/DDBJ databases">
        <authorList>
            <person name="Will S."/>
            <person name="Neumann-Schaal M."/>
            <person name="Henke P."/>
        </authorList>
    </citation>
    <scope>NUCLEOTIDE SEQUENCE</scope>
    <source>
        <strain evidence="1">PCC 7102</strain>
    </source>
</reference>
<sequence length="204" mass="21593">MKKINYNLIQFIILIFSAAAIIFESDYKALGETLAPLNSKKCNLAQAIQIQPTSQTNPNEQDRHYQQSYIGVGGNLGISGDATGIKDNNFAILGKTAFTENFALHDATTIFGDSTATSALALTGSIPIRNGAGQVIASPFIGGGTLIRVTSKFKLDPLLSAGVDVPISKELTGTFRVNVGFLNNNTDAGLLIGIGYNYSGLFGK</sequence>
<accession>A0A433US04</accession>